<dbReference type="SUPFAM" id="SSF159501">
    <property type="entry name" value="EreA/ChaN-like"/>
    <property type="match status" value="1"/>
</dbReference>
<dbReference type="PANTHER" id="PTHR31299">
    <property type="entry name" value="ESTERASE, PUTATIVE (AFU_ORTHOLOGUE AFUA_1G05850)-RELATED"/>
    <property type="match status" value="1"/>
</dbReference>
<dbReference type="Proteomes" id="UP001348265">
    <property type="component" value="Unassembled WGS sequence"/>
</dbReference>
<dbReference type="InterPro" id="IPR014622">
    <property type="entry name" value="UCP036794_erythomycin"/>
</dbReference>
<dbReference type="Gene3D" id="3.40.1660.10">
    <property type="entry name" value="EreA-like (biosynthetic domain)"/>
    <property type="match status" value="1"/>
</dbReference>
<evidence type="ECO:0000313" key="1">
    <source>
        <dbReference type="EMBL" id="MEF3115879.1"/>
    </source>
</evidence>
<dbReference type="InterPro" id="IPR052036">
    <property type="entry name" value="Hydrolase/PRTase-associated"/>
</dbReference>
<dbReference type="RefSeq" id="WP_331787854.1">
    <property type="nucleotide sequence ID" value="NZ_JAVFKM010000011.1"/>
</dbReference>
<comment type="caution">
    <text evidence="1">The sequence shown here is derived from an EMBL/GenBank/DDBJ whole genome shotgun (WGS) entry which is preliminary data.</text>
</comment>
<dbReference type="CDD" id="cd14728">
    <property type="entry name" value="Ere-like"/>
    <property type="match status" value="1"/>
</dbReference>
<gene>
    <name evidence="1" type="ORF">RB636_22120</name>
</gene>
<keyword evidence="2" id="KW-1185">Reference proteome</keyword>
<reference evidence="1 2" key="1">
    <citation type="submission" date="2023-08" db="EMBL/GenBank/DDBJ databases">
        <authorList>
            <person name="Sharma P."/>
            <person name="Verma V."/>
            <person name="Mohan M.K."/>
            <person name="Dubey A.K."/>
        </authorList>
    </citation>
    <scope>NUCLEOTIDE SEQUENCE [LARGE SCALE GENOMIC DNA]</scope>
    <source>
        <strain evidence="1 2">ADP4</strain>
    </source>
</reference>
<protein>
    <submittedName>
        <fullName evidence="1">Erythromycin esterase family protein</fullName>
    </submittedName>
</protein>
<organism evidence="1 2">
    <name type="scientific">Streptomyces chrestomyceticus</name>
    <dbReference type="NCBI Taxonomy" id="68185"/>
    <lineage>
        <taxon>Bacteria</taxon>
        <taxon>Bacillati</taxon>
        <taxon>Actinomycetota</taxon>
        <taxon>Actinomycetes</taxon>
        <taxon>Kitasatosporales</taxon>
        <taxon>Streptomycetaceae</taxon>
        <taxon>Streptomyces</taxon>
    </lineage>
</organism>
<proteinExistence type="predicted"/>
<dbReference type="PANTHER" id="PTHR31299:SF0">
    <property type="entry name" value="ESTERASE, PUTATIVE (AFU_ORTHOLOGUE AFUA_1G05850)-RELATED"/>
    <property type="match status" value="1"/>
</dbReference>
<accession>A0ABU7WXL2</accession>
<dbReference type="EMBL" id="JAVFKM010000011">
    <property type="protein sequence ID" value="MEF3115879.1"/>
    <property type="molecule type" value="Genomic_DNA"/>
</dbReference>
<evidence type="ECO:0000313" key="2">
    <source>
        <dbReference type="Proteomes" id="UP001348265"/>
    </source>
</evidence>
<dbReference type="Pfam" id="PF05139">
    <property type="entry name" value="Erythro_esteras"/>
    <property type="match status" value="1"/>
</dbReference>
<sequence>MSGEVTSWLAERAVPLRGLVAGVPSDDLQPLKGVLSGARVVGLGESTHGTREFFQLKHRLLEFLVTELGFSVLAMEASASAAPAVDAYVRHGVGDAETVLRGLGFWTWRTYEVLAVIEWMRAYNRGRPEQGKIRFAGIDPQKCGASVSVLETLLSERAADRVAGLRSLLGVLAEAHPGQHPDPRRRLVREAEDLAAFVQDRFPEAQEAVRHARILVRAADLVTRDRLHDDPRQTVYAARDRYMAEAVQELVAASSSKVVLWAHNGHIAKSAHGDGPLPLGHHLKERYGDAYYALGLLFGKGSFRACRGRPKAGARARRPVGNRIGRADGTTVEARLAAAGRGDLVVDLRSAADAPDAVRQWLHEPSAMRSFGAHVPRWTYHLHRSPTVPAREYDGLAYVATSTSSRLLPPDGAS</sequence>
<dbReference type="Gene3D" id="1.20.1440.30">
    <property type="entry name" value="Biosynthetic Protein domain"/>
    <property type="match status" value="1"/>
</dbReference>
<dbReference type="Gene3D" id="3.30.1870.10">
    <property type="entry name" value="EreA-like, domain 2"/>
    <property type="match status" value="1"/>
</dbReference>
<dbReference type="InterPro" id="IPR007815">
    <property type="entry name" value="Emycin_Estase"/>
</dbReference>
<dbReference type="PIRSF" id="PIRSF036794">
    <property type="entry name" value="UCP_erythr_ester"/>
    <property type="match status" value="1"/>
</dbReference>
<name>A0ABU7WXL2_9ACTN</name>